<comment type="caution">
    <text evidence="1">The sequence shown here is derived from an EMBL/GenBank/DDBJ whole genome shotgun (WGS) entry which is preliminary data.</text>
</comment>
<organism evidence="1 2">
    <name type="scientific">Ladona fulva</name>
    <name type="common">Scarce chaser dragonfly</name>
    <name type="synonym">Libellula fulva</name>
    <dbReference type="NCBI Taxonomy" id="123851"/>
    <lineage>
        <taxon>Eukaryota</taxon>
        <taxon>Metazoa</taxon>
        <taxon>Ecdysozoa</taxon>
        <taxon>Arthropoda</taxon>
        <taxon>Hexapoda</taxon>
        <taxon>Insecta</taxon>
        <taxon>Pterygota</taxon>
        <taxon>Palaeoptera</taxon>
        <taxon>Odonata</taxon>
        <taxon>Epiprocta</taxon>
        <taxon>Anisoptera</taxon>
        <taxon>Libelluloidea</taxon>
        <taxon>Libellulidae</taxon>
        <taxon>Ladona</taxon>
    </lineage>
</organism>
<accession>A0A8K0K008</accession>
<evidence type="ECO:0000313" key="2">
    <source>
        <dbReference type="Proteomes" id="UP000792457"/>
    </source>
</evidence>
<dbReference type="PANTHER" id="PTHR46060:SF3">
    <property type="entry name" value="PROTEIN GVQW3"/>
    <property type="match status" value="1"/>
</dbReference>
<dbReference type="GO" id="GO:0003676">
    <property type="term" value="F:nucleic acid binding"/>
    <property type="evidence" value="ECO:0007669"/>
    <property type="project" value="InterPro"/>
</dbReference>
<dbReference type="EMBL" id="KZ308254">
    <property type="protein sequence ID" value="KAG8225811.1"/>
    <property type="molecule type" value="Genomic_DNA"/>
</dbReference>
<dbReference type="InterPro" id="IPR036397">
    <property type="entry name" value="RNaseH_sf"/>
</dbReference>
<protein>
    <submittedName>
        <fullName evidence="1">Uncharacterized protein</fullName>
    </submittedName>
</protein>
<dbReference type="Proteomes" id="UP000792457">
    <property type="component" value="Unassembled WGS sequence"/>
</dbReference>
<proteinExistence type="predicted"/>
<evidence type="ECO:0000313" key="1">
    <source>
        <dbReference type="EMBL" id="KAG8225811.1"/>
    </source>
</evidence>
<gene>
    <name evidence="1" type="ORF">J437_LFUL005618</name>
</gene>
<dbReference type="InterPro" id="IPR052709">
    <property type="entry name" value="Transposase-MT_Hybrid"/>
</dbReference>
<dbReference type="OrthoDB" id="616263at2759"/>
<sequence>MLTRGVCHLHDNARPKTVHLSFSTFFGWDIVANPTFSLRLAHSNFHLSTKLKDFLGRKNFSGNKEAKGTVEKWLREVKCDVFDTGIQNLAPRLQKCINMNATVKQLLYQRKHKRLMTSERAFPSLFEYIQHCIEFESVQWGFVACWC</sequence>
<reference evidence="1" key="2">
    <citation type="submission" date="2017-10" db="EMBL/GenBank/DDBJ databases">
        <title>Ladona fulva Genome sequencing and assembly.</title>
        <authorList>
            <person name="Murali S."/>
            <person name="Richards S."/>
            <person name="Bandaranaike D."/>
            <person name="Bellair M."/>
            <person name="Blankenburg K."/>
            <person name="Chao H."/>
            <person name="Dinh H."/>
            <person name="Doddapaneni H."/>
            <person name="Dugan-Rocha S."/>
            <person name="Elkadiri S."/>
            <person name="Gnanaolivu R."/>
            <person name="Hernandez B."/>
            <person name="Skinner E."/>
            <person name="Javaid M."/>
            <person name="Lee S."/>
            <person name="Li M."/>
            <person name="Ming W."/>
            <person name="Munidasa M."/>
            <person name="Muniz J."/>
            <person name="Nguyen L."/>
            <person name="Hughes D."/>
            <person name="Osuji N."/>
            <person name="Pu L.-L."/>
            <person name="Puazo M."/>
            <person name="Qu C."/>
            <person name="Quiroz J."/>
            <person name="Raj R."/>
            <person name="Weissenberger G."/>
            <person name="Xin Y."/>
            <person name="Zou X."/>
            <person name="Han Y."/>
            <person name="Worley K."/>
            <person name="Muzny D."/>
            <person name="Gibbs R."/>
        </authorList>
    </citation>
    <scope>NUCLEOTIDE SEQUENCE</scope>
    <source>
        <strain evidence="1">Sampled in the wild</strain>
    </source>
</reference>
<dbReference type="PANTHER" id="PTHR46060">
    <property type="entry name" value="MARINER MOS1 TRANSPOSASE-LIKE PROTEIN"/>
    <property type="match status" value="1"/>
</dbReference>
<name>A0A8K0K008_LADFU</name>
<dbReference type="Gene3D" id="3.30.420.10">
    <property type="entry name" value="Ribonuclease H-like superfamily/Ribonuclease H"/>
    <property type="match status" value="1"/>
</dbReference>
<reference evidence="1" key="1">
    <citation type="submission" date="2013-04" db="EMBL/GenBank/DDBJ databases">
        <authorList>
            <person name="Qu J."/>
            <person name="Murali S.C."/>
            <person name="Bandaranaike D."/>
            <person name="Bellair M."/>
            <person name="Blankenburg K."/>
            <person name="Chao H."/>
            <person name="Dinh H."/>
            <person name="Doddapaneni H."/>
            <person name="Downs B."/>
            <person name="Dugan-Rocha S."/>
            <person name="Elkadiri S."/>
            <person name="Gnanaolivu R.D."/>
            <person name="Hernandez B."/>
            <person name="Javaid M."/>
            <person name="Jayaseelan J.C."/>
            <person name="Lee S."/>
            <person name="Li M."/>
            <person name="Ming W."/>
            <person name="Munidasa M."/>
            <person name="Muniz J."/>
            <person name="Nguyen L."/>
            <person name="Ongeri F."/>
            <person name="Osuji N."/>
            <person name="Pu L.-L."/>
            <person name="Puazo M."/>
            <person name="Qu C."/>
            <person name="Quiroz J."/>
            <person name="Raj R."/>
            <person name="Weissenberger G."/>
            <person name="Xin Y."/>
            <person name="Zou X."/>
            <person name="Han Y."/>
            <person name="Richards S."/>
            <person name="Worley K."/>
            <person name="Muzny D."/>
            <person name="Gibbs R."/>
        </authorList>
    </citation>
    <scope>NUCLEOTIDE SEQUENCE</scope>
    <source>
        <strain evidence="1">Sampled in the wild</strain>
    </source>
</reference>
<keyword evidence="2" id="KW-1185">Reference proteome</keyword>
<dbReference type="AlphaFoldDB" id="A0A8K0K008"/>